<evidence type="ECO:0000256" key="1">
    <source>
        <dbReference type="ARBA" id="ARBA00010643"/>
    </source>
</evidence>
<organism evidence="8">
    <name type="scientific">Thermorudis sp</name>
    <dbReference type="NCBI Taxonomy" id="1969470"/>
    <lineage>
        <taxon>Bacteria</taxon>
        <taxon>Pseudomonadati</taxon>
        <taxon>Thermomicrobiota</taxon>
        <taxon>Thermomicrobia</taxon>
        <taxon>Thermomicrobia incertae sedis</taxon>
        <taxon>Thermorudis</taxon>
    </lineage>
</organism>
<evidence type="ECO:0000256" key="6">
    <source>
        <dbReference type="ARBA" id="ARBA00034078"/>
    </source>
</evidence>
<name>A0A7C2WBV3_9BACT</name>
<dbReference type="PANTHER" id="PTHR10371:SF3">
    <property type="entry name" value="NADH DEHYDROGENASE [UBIQUINONE] FLAVOPROTEIN 2, MITOCHONDRIAL"/>
    <property type="match status" value="1"/>
</dbReference>
<comment type="cofactor">
    <cofactor evidence="6">
        <name>[2Fe-2S] cluster</name>
        <dbReference type="ChEBI" id="CHEBI:190135"/>
    </cofactor>
</comment>
<dbReference type="AlphaFoldDB" id="A0A7C2WBV3"/>
<dbReference type="NCBIfam" id="TIGR01958">
    <property type="entry name" value="nuoE_fam"/>
    <property type="match status" value="1"/>
</dbReference>
<dbReference type="GO" id="GO:0046872">
    <property type="term" value="F:metal ion binding"/>
    <property type="evidence" value="ECO:0007669"/>
    <property type="project" value="UniProtKB-KW"/>
</dbReference>
<reference evidence="8" key="1">
    <citation type="journal article" date="2020" name="mSystems">
        <title>Genome- and Community-Level Interaction Insights into Carbon Utilization and Element Cycling Functions of Hydrothermarchaeota in Hydrothermal Sediment.</title>
        <authorList>
            <person name="Zhou Z."/>
            <person name="Liu Y."/>
            <person name="Xu W."/>
            <person name="Pan J."/>
            <person name="Luo Z.H."/>
            <person name="Li M."/>
        </authorList>
    </citation>
    <scope>NUCLEOTIDE SEQUENCE [LARGE SCALE GENOMIC DNA]</scope>
    <source>
        <strain evidence="8">SpSt-192</strain>
    </source>
</reference>
<feature type="binding site" evidence="7">
    <location>
        <position position="123"/>
    </location>
    <ligand>
        <name>[2Fe-2S] cluster</name>
        <dbReference type="ChEBI" id="CHEBI:190135"/>
    </ligand>
</feature>
<dbReference type="InterPro" id="IPR036249">
    <property type="entry name" value="Thioredoxin-like_sf"/>
</dbReference>
<keyword evidence="3 7" id="KW-0479">Metal-binding</keyword>
<proteinExistence type="inferred from homology"/>
<evidence type="ECO:0000256" key="7">
    <source>
        <dbReference type="PIRSR" id="PIRSR000216-1"/>
    </source>
</evidence>
<sequence>MMLSPETQAKIRAEVGRYPERRTALLPALKLAQSELGYLPPAAVAEVADLVGVPHAAAAQLATFYSMLFTEPQGRARVEVCVQLPCALRGAERLLRRLSEELGVRPGETTPDGGVTLVRTVECFGACHRAPMCRVNEEYWEHLDDEERLRRLLEALQQRRRSDGEAA</sequence>
<dbReference type="FunFam" id="1.10.10.1590:FF:000001">
    <property type="entry name" value="NADH-quinone oxidoreductase subunit E"/>
    <property type="match status" value="1"/>
</dbReference>
<gene>
    <name evidence="8" type="primary">nuoE</name>
    <name evidence="8" type="ORF">ENP13_08290</name>
</gene>
<dbReference type="PANTHER" id="PTHR10371">
    <property type="entry name" value="NADH DEHYDROGENASE UBIQUINONE FLAVOPROTEIN 2, MITOCHONDRIAL"/>
    <property type="match status" value="1"/>
</dbReference>
<dbReference type="Gene3D" id="3.40.30.10">
    <property type="entry name" value="Glutaredoxin"/>
    <property type="match status" value="1"/>
</dbReference>
<dbReference type="Gene3D" id="1.10.10.1590">
    <property type="entry name" value="NADH-quinone oxidoreductase subunit E"/>
    <property type="match status" value="1"/>
</dbReference>
<evidence type="ECO:0000256" key="5">
    <source>
        <dbReference type="ARBA" id="ARBA00023014"/>
    </source>
</evidence>
<protein>
    <submittedName>
        <fullName evidence="8">NADH-quinone oxidoreductase subunit E</fullName>
    </submittedName>
</protein>
<dbReference type="InterPro" id="IPR042128">
    <property type="entry name" value="NuoE_dom"/>
</dbReference>
<evidence type="ECO:0000256" key="2">
    <source>
        <dbReference type="ARBA" id="ARBA00022714"/>
    </source>
</evidence>
<keyword evidence="5 7" id="KW-0411">Iron-sulfur</keyword>
<dbReference type="Pfam" id="PF01257">
    <property type="entry name" value="2Fe-2S_thioredx"/>
    <property type="match status" value="1"/>
</dbReference>
<dbReference type="GO" id="GO:0003954">
    <property type="term" value="F:NADH dehydrogenase activity"/>
    <property type="evidence" value="ECO:0007669"/>
    <property type="project" value="TreeGrafter"/>
</dbReference>
<feature type="binding site" evidence="7">
    <location>
        <position position="86"/>
    </location>
    <ligand>
        <name>[2Fe-2S] cluster</name>
        <dbReference type="ChEBI" id="CHEBI:190135"/>
    </ligand>
</feature>
<keyword evidence="4 7" id="KW-0408">Iron</keyword>
<dbReference type="GO" id="GO:0051537">
    <property type="term" value="F:2 iron, 2 sulfur cluster binding"/>
    <property type="evidence" value="ECO:0007669"/>
    <property type="project" value="UniProtKB-KW"/>
</dbReference>
<comment type="similarity">
    <text evidence="1">Belongs to the complex I 24 kDa subunit family.</text>
</comment>
<evidence type="ECO:0000256" key="3">
    <source>
        <dbReference type="ARBA" id="ARBA00022723"/>
    </source>
</evidence>
<evidence type="ECO:0000313" key="8">
    <source>
        <dbReference type="EMBL" id="HEX71223.1"/>
    </source>
</evidence>
<comment type="caution">
    <text evidence="8">The sequence shown here is derived from an EMBL/GenBank/DDBJ whole genome shotgun (WGS) entry which is preliminary data.</text>
</comment>
<feature type="binding site" evidence="7">
    <location>
        <position position="81"/>
    </location>
    <ligand>
        <name>[2Fe-2S] cluster</name>
        <dbReference type="ChEBI" id="CHEBI:190135"/>
    </ligand>
</feature>
<accession>A0A7C2WBV3</accession>
<dbReference type="PIRSF" id="PIRSF000216">
    <property type="entry name" value="NADH_DH_24kDa"/>
    <property type="match status" value="1"/>
</dbReference>
<evidence type="ECO:0000256" key="4">
    <source>
        <dbReference type="ARBA" id="ARBA00023004"/>
    </source>
</evidence>
<dbReference type="EMBL" id="DSID01000628">
    <property type="protein sequence ID" value="HEX71223.1"/>
    <property type="molecule type" value="Genomic_DNA"/>
</dbReference>
<dbReference type="CDD" id="cd03064">
    <property type="entry name" value="TRX_Fd_NuoE"/>
    <property type="match status" value="1"/>
</dbReference>
<feature type="binding site" evidence="7">
    <location>
        <position position="127"/>
    </location>
    <ligand>
        <name>[2Fe-2S] cluster</name>
        <dbReference type="ChEBI" id="CHEBI:190135"/>
    </ligand>
</feature>
<dbReference type="InterPro" id="IPR041921">
    <property type="entry name" value="NuoE_N"/>
</dbReference>
<keyword evidence="2 7" id="KW-0001">2Fe-2S</keyword>
<comment type="cofactor">
    <cofactor evidence="7">
        <name>[2Fe-2S] cluster</name>
        <dbReference type="ChEBI" id="CHEBI:190135"/>
    </cofactor>
    <text evidence="7">Binds 1 [2Fe-2S] cluster.</text>
</comment>
<dbReference type="SUPFAM" id="SSF52833">
    <property type="entry name" value="Thioredoxin-like"/>
    <property type="match status" value="1"/>
</dbReference>
<dbReference type="InterPro" id="IPR002023">
    <property type="entry name" value="NuoE-like"/>
</dbReference>